<evidence type="ECO:0000259" key="7">
    <source>
        <dbReference type="Pfam" id="PF02687"/>
    </source>
</evidence>
<dbReference type="Pfam" id="PF02687">
    <property type="entry name" value="FtsX"/>
    <property type="match status" value="1"/>
</dbReference>
<keyword evidence="2" id="KW-1003">Cell membrane</keyword>
<keyword evidence="9" id="KW-1185">Reference proteome</keyword>
<evidence type="ECO:0000256" key="4">
    <source>
        <dbReference type="ARBA" id="ARBA00022989"/>
    </source>
</evidence>
<organism evidence="8 9">
    <name type="scientific">Hanamia caeni</name>
    <dbReference type="NCBI Taxonomy" id="2294116"/>
    <lineage>
        <taxon>Bacteria</taxon>
        <taxon>Pseudomonadati</taxon>
        <taxon>Bacteroidota</taxon>
        <taxon>Chitinophagia</taxon>
        <taxon>Chitinophagales</taxon>
        <taxon>Chitinophagaceae</taxon>
        <taxon>Hanamia</taxon>
    </lineage>
</organism>
<proteinExistence type="predicted"/>
<sequence>MPLSYKNIKPFIMPVKNIFSKWIGYFGLGIGVFLLLVSVQMFVNIQQLLQENSPRKSGGYDFISISKTITNDNMGKDNSFTNADILHLEQAPGIAGVAPLISNKFRVRATAGDIIPFSTDLFLESIDNNYIDTLPPDFNWQPGQLTVPIIFSSDFLEMYNVFAPAQGLPQLSAKTISSVNIILECSGPFGTQNFKGHIVGLSDRINSLLVPKSFLNWSNGYFMKDTAVHASRVYIKTKDANDPKLISYLDQQGYHLNKDKVKFSRIKGFLQNIVSVIGAFGVLVIILALMLFSFYLQLIIAKSKDNLQLLLTLGYSPKWLAKSVAKTWLPVYLFIIIISIIFTEIIHWLFIQLPFAQAGKLSYILDWKVWITAIFLLALTIFINGRLVKKELEKIF</sequence>
<evidence type="ECO:0000256" key="3">
    <source>
        <dbReference type="ARBA" id="ARBA00022692"/>
    </source>
</evidence>
<evidence type="ECO:0000256" key="2">
    <source>
        <dbReference type="ARBA" id="ARBA00022475"/>
    </source>
</evidence>
<accession>A0A3M9NGR0</accession>
<feature type="transmembrane region" description="Helical" evidence="6">
    <location>
        <begin position="22"/>
        <end position="43"/>
    </location>
</feature>
<protein>
    <submittedName>
        <fullName evidence="8">FtsX-like permease family protein</fullName>
    </submittedName>
</protein>
<dbReference type="AlphaFoldDB" id="A0A3M9NGR0"/>
<comment type="subcellular location">
    <subcellularLocation>
        <location evidence="1">Cell membrane</location>
        <topology evidence="1">Multi-pass membrane protein</topology>
    </subcellularLocation>
</comment>
<keyword evidence="3 6" id="KW-0812">Transmembrane</keyword>
<evidence type="ECO:0000256" key="6">
    <source>
        <dbReference type="SAM" id="Phobius"/>
    </source>
</evidence>
<evidence type="ECO:0000256" key="1">
    <source>
        <dbReference type="ARBA" id="ARBA00004651"/>
    </source>
</evidence>
<feature type="transmembrane region" description="Helical" evidence="6">
    <location>
        <begin position="328"/>
        <end position="350"/>
    </location>
</feature>
<evidence type="ECO:0000313" key="9">
    <source>
        <dbReference type="Proteomes" id="UP000267223"/>
    </source>
</evidence>
<comment type="caution">
    <text evidence="8">The sequence shown here is derived from an EMBL/GenBank/DDBJ whole genome shotgun (WGS) entry which is preliminary data.</text>
</comment>
<feature type="transmembrane region" description="Helical" evidence="6">
    <location>
        <begin position="273"/>
        <end position="296"/>
    </location>
</feature>
<keyword evidence="5 6" id="KW-0472">Membrane</keyword>
<dbReference type="Proteomes" id="UP000267223">
    <property type="component" value="Unassembled WGS sequence"/>
</dbReference>
<dbReference type="EMBL" id="RJJR01000006">
    <property type="protein sequence ID" value="RNI36921.1"/>
    <property type="molecule type" value="Genomic_DNA"/>
</dbReference>
<feature type="domain" description="ABC3 transporter permease C-terminal" evidence="7">
    <location>
        <begin position="279"/>
        <end position="383"/>
    </location>
</feature>
<keyword evidence="4 6" id="KW-1133">Transmembrane helix</keyword>
<evidence type="ECO:0000313" key="8">
    <source>
        <dbReference type="EMBL" id="RNI36921.1"/>
    </source>
</evidence>
<dbReference type="InterPro" id="IPR003838">
    <property type="entry name" value="ABC3_permease_C"/>
</dbReference>
<evidence type="ECO:0000256" key="5">
    <source>
        <dbReference type="ARBA" id="ARBA00023136"/>
    </source>
</evidence>
<dbReference type="RefSeq" id="WP_123120405.1">
    <property type="nucleotide sequence ID" value="NZ_RJJR01000006.1"/>
</dbReference>
<gene>
    <name evidence="8" type="ORF">EFY79_09180</name>
</gene>
<dbReference type="OrthoDB" id="1011751at2"/>
<name>A0A3M9NGR0_9BACT</name>
<feature type="transmembrane region" description="Helical" evidence="6">
    <location>
        <begin position="370"/>
        <end position="388"/>
    </location>
</feature>
<reference evidence="8 9" key="1">
    <citation type="submission" date="2018-11" db="EMBL/GenBank/DDBJ databases">
        <title>Draft genome sequence of Ferruginibacter sp. BO-59.</title>
        <authorList>
            <person name="Im W.T."/>
        </authorList>
    </citation>
    <scope>NUCLEOTIDE SEQUENCE [LARGE SCALE GENOMIC DNA]</scope>
    <source>
        <strain evidence="8 9">BO-59</strain>
    </source>
</reference>
<dbReference type="GO" id="GO:0005886">
    <property type="term" value="C:plasma membrane"/>
    <property type="evidence" value="ECO:0007669"/>
    <property type="project" value="UniProtKB-SubCell"/>
</dbReference>